<protein>
    <recommendedName>
        <fullName evidence="3">Polyketide cyclase</fullName>
    </recommendedName>
</protein>
<sequence>MKRKTANVEINAGIDTIKEVLNDPAQFITNWPYVVRVNTKEGIEAEIMLPRFVFKFRDTYKFTFHEDYDSHIYEGIGKKSHLTAVVRLREWQKNVSAEVELSYKGRGEFLLGKTLELLAEGVAKALKDLSESMRPPAPTAPAAETVLDVDFADPMSVANFLAKAKMVHSGLHIVGQGKLLDVIMELRGNLQDEVLYVSGITQDGTKSFKLLLRRSQILAVEYRDSEGITVVKVDSESETRKALELVSKVEGAYMVNVWVPVGGV</sequence>
<name>A0A2Z2MII2_9EURY</name>
<proteinExistence type="predicted"/>
<evidence type="ECO:0008006" key="3">
    <source>
        <dbReference type="Google" id="ProtNLM"/>
    </source>
</evidence>
<dbReference type="SUPFAM" id="SSF55961">
    <property type="entry name" value="Bet v1-like"/>
    <property type="match status" value="1"/>
</dbReference>
<dbReference type="AlphaFoldDB" id="A0A2Z2MII2"/>
<dbReference type="GeneID" id="33325869"/>
<reference evidence="1 2" key="1">
    <citation type="submission" date="2016-04" db="EMBL/GenBank/DDBJ databases">
        <title>Complete genome sequence of Thermococcus barossii type strain SHCK-94.</title>
        <authorList>
            <person name="Oger P.M."/>
        </authorList>
    </citation>
    <scope>NUCLEOTIDE SEQUENCE [LARGE SCALE GENOMIC DNA]</scope>
    <source>
        <strain evidence="1 2">SHCK-94</strain>
    </source>
</reference>
<evidence type="ECO:0000313" key="2">
    <source>
        <dbReference type="Proteomes" id="UP000250272"/>
    </source>
</evidence>
<dbReference type="OrthoDB" id="96447at2157"/>
<keyword evidence="2" id="KW-1185">Reference proteome</keyword>
<evidence type="ECO:0000313" key="1">
    <source>
        <dbReference type="EMBL" id="ASJ04535.1"/>
    </source>
</evidence>
<organism evidence="1 2">
    <name type="scientific">Thermococcus barossii</name>
    <dbReference type="NCBI Taxonomy" id="54077"/>
    <lineage>
        <taxon>Archaea</taxon>
        <taxon>Methanobacteriati</taxon>
        <taxon>Methanobacteriota</taxon>
        <taxon>Thermococci</taxon>
        <taxon>Thermococcales</taxon>
        <taxon>Thermococcaceae</taxon>
        <taxon>Thermococcus</taxon>
    </lineage>
</organism>
<dbReference type="RefSeq" id="WP_088864558.1">
    <property type="nucleotide sequence ID" value="NZ_CP015101.1"/>
</dbReference>
<dbReference type="KEGG" id="tbs:A3L01_03820"/>
<gene>
    <name evidence="1" type="ORF">A3L01_03820</name>
</gene>
<dbReference type="Proteomes" id="UP000250272">
    <property type="component" value="Chromosome"/>
</dbReference>
<accession>A0A2Z2MII2</accession>
<dbReference type="EMBL" id="CP015101">
    <property type="protein sequence ID" value="ASJ04535.1"/>
    <property type="molecule type" value="Genomic_DNA"/>
</dbReference>